<protein>
    <submittedName>
        <fullName evidence="2">Peptidase inhibitor family I36 protein</fullName>
    </submittedName>
</protein>
<feature type="chain" id="PRO_5045260157" evidence="1">
    <location>
        <begin position="30"/>
        <end position="135"/>
    </location>
</feature>
<dbReference type="Pfam" id="PF03995">
    <property type="entry name" value="Inhibitor_I36"/>
    <property type="match status" value="1"/>
</dbReference>
<dbReference type="Proteomes" id="UP001596083">
    <property type="component" value="Unassembled WGS sequence"/>
</dbReference>
<sequence length="135" mass="14071">MNTHRKRNLTAALCLAAALLAPAAGTAVAAAAPAPHHGTAPKNCPSGHLCAYSGADYTGKAATVEAQGKDLKDLTKHAQFGHVASLYNNGASEVTVWDKKDFKGHPLTLAPHHGEKTLPHSFGHQVVSAKWHGKA</sequence>
<dbReference type="Gene3D" id="2.60.20.10">
    <property type="entry name" value="Crystallins"/>
    <property type="match status" value="1"/>
</dbReference>
<evidence type="ECO:0000313" key="2">
    <source>
        <dbReference type="EMBL" id="MFC5722946.1"/>
    </source>
</evidence>
<reference evidence="3" key="1">
    <citation type="journal article" date="2019" name="Int. J. Syst. Evol. Microbiol.">
        <title>The Global Catalogue of Microorganisms (GCM) 10K type strain sequencing project: providing services to taxonomists for standard genome sequencing and annotation.</title>
        <authorList>
            <consortium name="The Broad Institute Genomics Platform"/>
            <consortium name="The Broad Institute Genome Sequencing Center for Infectious Disease"/>
            <person name="Wu L."/>
            <person name="Ma J."/>
        </authorList>
    </citation>
    <scope>NUCLEOTIDE SEQUENCE [LARGE SCALE GENOMIC DNA]</scope>
    <source>
        <strain evidence="3">CGMCC 4.7304</strain>
    </source>
</reference>
<keyword evidence="1" id="KW-0732">Signal</keyword>
<keyword evidence="3" id="KW-1185">Reference proteome</keyword>
<evidence type="ECO:0000313" key="3">
    <source>
        <dbReference type="Proteomes" id="UP001596083"/>
    </source>
</evidence>
<evidence type="ECO:0000256" key="1">
    <source>
        <dbReference type="SAM" id="SignalP"/>
    </source>
</evidence>
<proteinExistence type="predicted"/>
<dbReference type="RefSeq" id="WP_390318769.1">
    <property type="nucleotide sequence ID" value="NZ_JBHSPB010000014.1"/>
</dbReference>
<organism evidence="2 3">
    <name type="scientific">Streptomyces gamaensis</name>
    <dbReference type="NCBI Taxonomy" id="1763542"/>
    <lineage>
        <taxon>Bacteria</taxon>
        <taxon>Bacillati</taxon>
        <taxon>Actinomycetota</taxon>
        <taxon>Actinomycetes</taxon>
        <taxon>Kitasatosporales</taxon>
        <taxon>Streptomycetaceae</taxon>
        <taxon>Streptomyces</taxon>
    </lineage>
</organism>
<name>A0ABW0Z280_9ACTN</name>
<dbReference type="EMBL" id="JBHSPB010000014">
    <property type="protein sequence ID" value="MFC5722946.1"/>
    <property type="molecule type" value="Genomic_DNA"/>
</dbReference>
<comment type="caution">
    <text evidence="2">The sequence shown here is derived from an EMBL/GenBank/DDBJ whole genome shotgun (WGS) entry which is preliminary data.</text>
</comment>
<feature type="signal peptide" evidence="1">
    <location>
        <begin position="1"/>
        <end position="29"/>
    </location>
</feature>
<accession>A0ABW0Z280</accession>
<gene>
    <name evidence="2" type="ORF">ACFP1Z_22525</name>
</gene>